<protein>
    <submittedName>
        <fullName evidence="9">Uncharacterized protein</fullName>
    </submittedName>
</protein>
<organism evidence="8 9">
    <name type="scientific">Plectus sambesii</name>
    <dbReference type="NCBI Taxonomy" id="2011161"/>
    <lineage>
        <taxon>Eukaryota</taxon>
        <taxon>Metazoa</taxon>
        <taxon>Ecdysozoa</taxon>
        <taxon>Nematoda</taxon>
        <taxon>Chromadorea</taxon>
        <taxon>Plectida</taxon>
        <taxon>Plectina</taxon>
        <taxon>Plectoidea</taxon>
        <taxon>Plectidae</taxon>
        <taxon>Plectus</taxon>
    </lineage>
</organism>
<keyword evidence="4" id="KW-0653">Protein transport</keyword>
<dbReference type="PANTHER" id="PTHR11654">
    <property type="entry name" value="OLIGOPEPTIDE TRANSPORTER-RELATED"/>
    <property type="match status" value="1"/>
</dbReference>
<dbReference type="InterPro" id="IPR036259">
    <property type="entry name" value="MFS_trans_sf"/>
</dbReference>
<keyword evidence="4" id="KW-0813">Transport</keyword>
<feature type="transmembrane region" description="Helical" evidence="7">
    <location>
        <begin position="207"/>
        <end position="227"/>
    </location>
</feature>
<dbReference type="AlphaFoldDB" id="A0A914VRC6"/>
<keyword evidence="6 7" id="KW-0472">Membrane</keyword>
<comment type="similarity">
    <text evidence="2">Belongs to the major facilitator superfamily. Proton-dependent oligopeptide transporter (POT/PTR) (TC 2.A.17) family.</text>
</comment>
<evidence type="ECO:0000256" key="7">
    <source>
        <dbReference type="SAM" id="Phobius"/>
    </source>
</evidence>
<dbReference type="Gene3D" id="1.20.1250.20">
    <property type="entry name" value="MFS general substrate transporter like domains"/>
    <property type="match status" value="1"/>
</dbReference>
<evidence type="ECO:0000256" key="2">
    <source>
        <dbReference type="ARBA" id="ARBA00005982"/>
    </source>
</evidence>
<evidence type="ECO:0000256" key="3">
    <source>
        <dbReference type="ARBA" id="ARBA00022692"/>
    </source>
</evidence>
<dbReference type="GO" id="GO:0015833">
    <property type="term" value="P:peptide transport"/>
    <property type="evidence" value="ECO:0007669"/>
    <property type="project" value="UniProtKB-KW"/>
</dbReference>
<proteinExistence type="inferred from homology"/>
<keyword evidence="4" id="KW-0571">Peptide transport</keyword>
<reference evidence="9" key="1">
    <citation type="submission" date="2022-11" db="UniProtKB">
        <authorList>
            <consortium name="WormBaseParasite"/>
        </authorList>
    </citation>
    <scope>IDENTIFICATION</scope>
</reference>
<evidence type="ECO:0000313" key="9">
    <source>
        <dbReference type="WBParaSite" id="PSAMB.scaffold2277size24175.g17199.t1"/>
    </source>
</evidence>
<evidence type="ECO:0000256" key="6">
    <source>
        <dbReference type="ARBA" id="ARBA00023136"/>
    </source>
</evidence>
<evidence type="ECO:0000256" key="5">
    <source>
        <dbReference type="ARBA" id="ARBA00022989"/>
    </source>
</evidence>
<comment type="subcellular location">
    <subcellularLocation>
        <location evidence="1">Membrane</location>
        <topology evidence="1">Multi-pass membrane protein</topology>
    </subcellularLocation>
</comment>
<feature type="transmembrane region" description="Helical" evidence="7">
    <location>
        <begin position="239"/>
        <end position="262"/>
    </location>
</feature>
<dbReference type="GO" id="GO:0016020">
    <property type="term" value="C:membrane"/>
    <property type="evidence" value="ECO:0007669"/>
    <property type="project" value="UniProtKB-SubCell"/>
</dbReference>
<dbReference type="WBParaSite" id="PSAMB.scaffold2277size24175.g17199.t1">
    <property type="protein sequence ID" value="PSAMB.scaffold2277size24175.g17199.t1"/>
    <property type="gene ID" value="PSAMB.scaffold2277size24175.g17199"/>
</dbReference>
<dbReference type="InterPro" id="IPR000109">
    <property type="entry name" value="POT_fam"/>
</dbReference>
<accession>A0A914VRC6</accession>
<feature type="transmembrane region" description="Helical" evidence="7">
    <location>
        <begin position="268"/>
        <end position="290"/>
    </location>
</feature>
<evidence type="ECO:0000256" key="4">
    <source>
        <dbReference type="ARBA" id="ARBA00022856"/>
    </source>
</evidence>
<dbReference type="GO" id="GO:0022857">
    <property type="term" value="F:transmembrane transporter activity"/>
    <property type="evidence" value="ECO:0007669"/>
    <property type="project" value="InterPro"/>
</dbReference>
<keyword evidence="3 7" id="KW-0812">Transmembrane</keyword>
<keyword evidence="5 7" id="KW-1133">Transmembrane helix</keyword>
<keyword evidence="8" id="KW-1185">Reference proteome</keyword>
<evidence type="ECO:0000256" key="1">
    <source>
        <dbReference type="ARBA" id="ARBA00004141"/>
    </source>
</evidence>
<sequence length="316" mass="35033">VLGPQGVVQRLADWRKPTEGEGEFKMNINFMLPCSTLPPNVTWGNCNSSDANSDRTTYSGPMALCDQDDRENNEQYPCDPRHDGHFYAWQMYTDSRGKAVDDRNGTVNSSDTNWRQIATIYDYKDIKPGKWALYYLQGTPKNPDDRTYDRGATHVAFTGVTFQINGQGGIYSMTVSTAGKNSTNVNANFHTIVPANHISILWQIPQYVVITAAEILFSITGLEFSYSQAAPSMKSVVQALWLLTVAFGDLIILAIAAAALFSNMAVEMLAFAGAMVVVICVFILLSVFYYDYTFYTRDESEDDNDADVSGTVSTVE</sequence>
<evidence type="ECO:0000313" key="8">
    <source>
        <dbReference type="Proteomes" id="UP000887566"/>
    </source>
</evidence>
<dbReference type="Proteomes" id="UP000887566">
    <property type="component" value="Unplaced"/>
</dbReference>
<dbReference type="Pfam" id="PF00854">
    <property type="entry name" value="PTR2"/>
    <property type="match status" value="1"/>
</dbReference>
<name>A0A914VRC6_9BILA</name>